<name>A0A834EEX0_9CHIR</name>
<dbReference type="AlphaFoldDB" id="A0A834EEX0"/>
<comment type="caution">
    <text evidence="2">The sequence shown here is derived from an EMBL/GenBank/DDBJ whole genome shotgun (WGS) entry which is preliminary data.</text>
</comment>
<reference evidence="2 3" key="1">
    <citation type="journal article" date="2020" name="Nature">
        <title>Six reference-quality genomes reveal evolution of bat adaptations.</title>
        <authorList>
            <person name="Jebb D."/>
            <person name="Huang Z."/>
            <person name="Pippel M."/>
            <person name="Hughes G.M."/>
            <person name="Lavrichenko K."/>
            <person name="Devanna P."/>
            <person name="Winkler S."/>
            <person name="Jermiin L.S."/>
            <person name="Skirmuntt E.C."/>
            <person name="Katzourakis A."/>
            <person name="Burkitt-Gray L."/>
            <person name="Ray D.A."/>
            <person name="Sullivan K.A.M."/>
            <person name="Roscito J.G."/>
            <person name="Kirilenko B.M."/>
            <person name="Davalos L.M."/>
            <person name="Corthals A.P."/>
            <person name="Power M.L."/>
            <person name="Jones G."/>
            <person name="Ransome R.D."/>
            <person name="Dechmann D.K.N."/>
            <person name="Locatelli A.G."/>
            <person name="Puechmaille S.J."/>
            <person name="Fedrigo O."/>
            <person name="Jarvis E.D."/>
            <person name="Hiller M."/>
            <person name="Vernes S.C."/>
            <person name="Myers E.W."/>
            <person name="Teeling E.C."/>
        </authorList>
    </citation>
    <scope>NUCLEOTIDE SEQUENCE [LARGE SCALE GENOMIC DNA]</scope>
    <source>
        <strain evidence="2">Bat1K_MPI-CBG_1</strain>
    </source>
</reference>
<organism evidence="2 3">
    <name type="scientific">Phyllostomus discolor</name>
    <name type="common">pale spear-nosed bat</name>
    <dbReference type="NCBI Taxonomy" id="89673"/>
    <lineage>
        <taxon>Eukaryota</taxon>
        <taxon>Metazoa</taxon>
        <taxon>Chordata</taxon>
        <taxon>Craniata</taxon>
        <taxon>Vertebrata</taxon>
        <taxon>Euteleostomi</taxon>
        <taxon>Mammalia</taxon>
        <taxon>Eutheria</taxon>
        <taxon>Laurasiatheria</taxon>
        <taxon>Chiroptera</taxon>
        <taxon>Yangochiroptera</taxon>
        <taxon>Phyllostomidae</taxon>
        <taxon>Phyllostominae</taxon>
        <taxon>Phyllostomus</taxon>
    </lineage>
</organism>
<protein>
    <submittedName>
        <fullName evidence="2">Uncharacterized protein</fullName>
    </submittedName>
</protein>
<evidence type="ECO:0000313" key="2">
    <source>
        <dbReference type="EMBL" id="KAF6114611.1"/>
    </source>
</evidence>
<dbReference type="Proteomes" id="UP000664940">
    <property type="component" value="Unassembled WGS sequence"/>
</dbReference>
<feature type="region of interest" description="Disordered" evidence="1">
    <location>
        <begin position="1"/>
        <end position="31"/>
    </location>
</feature>
<gene>
    <name evidence="2" type="ORF">HJG60_010576</name>
</gene>
<accession>A0A834EEX0</accession>
<proteinExistence type="predicted"/>
<sequence>MGLRGPWSGRGLISPFHSNSGPSPPCSPCRTRSLDLPEETCPAPSRPRVSMLGTGEQVLAGDACGPPSPSFCPSAALLLGTVSAAAQGAGALQRSLGCFSQRGGAGAWALGTEGQEGPAVVQWAGAPGPALPWDRAEVPWPVQGDDPSLGGRVGVCNLGHAWGAGRPRLWLLFLPSFSAQHPLGTWLGPLLSPGTTLWSFFFPGLLGVRGCGAGAEGGSWAFDRVEEYTPRS</sequence>
<dbReference type="EMBL" id="JABVXQ010000004">
    <property type="protein sequence ID" value="KAF6114611.1"/>
    <property type="molecule type" value="Genomic_DNA"/>
</dbReference>
<evidence type="ECO:0000256" key="1">
    <source>
        <dbReference type="SAM" id="MobiDB-lite"/>
    </source>
</evidence>
<evidence type="ECO:0000313" key="3">
    <source>
        <dbReference type="Proteomes" id="UP000664940"/>
    </source>
</evidence>